<dbReference type="InterPro" id="IPR027419">
    <property type="entry name" value="CRISPR-assoc_Csx1_C"/>
</dbReference>
<gene>
    <name evidence="3" type="ORF">B7O98_09515</name>
</gene>
<dbReference type="Pfam" id="PF22230">
    <property type="entry name" value="Csx1_CARF"/>
    <property type="match status" value="1"/>
</dbReference>
<proteinExistence type="predicted"/>
<dbReference type="Proteomes" id="UP000244093">
    <property type="component" value="Unassembled WGS sequence"/>
</dbReference>
<reference evidence="3 4" key="1">
    <citation type="journal article" date="2018" name="Syst. Appl. Microbiol.">
        <title>A new symbiotic nanoarchaeote (Candidatus Nanoclepta minutus) and its host (Zestosphaera tikiterensis gen. nov., sp. nov.) from a New Zealand hot spring.</title>
        <authorList>
            <person name="St John E."/>
            <person name="Liu Y."/>
            <person name="Podar M."/>
            <person name="Stott M.B."/>
            <person name="Meneghin J."/>
            <person name="Chen Z."/>
            <person name="Lagutin K."/>
            <person name="Mitchell K."/>
            <person name="Reysenbach A.L."/>
        </authorList>
    </citation>
    <scope>NUCLEOTIDE SEQUENCE [LARGE SCALE GENOMIC DNA]</scope>
    <source>
        <strain evidence="3">NZ3</strain>
    </source>
</reference>
<evidence type="ECO:0000313" key="3">
    <source>
        <dbReference type="EMBL" id="PUA31286.1"/>
    </source>
</evidence>
<feature type="domain" description="CRISPR system endoribonuclease Csx1 CARF" evidence="2">
    <location>
        <begin position="17"/>
        <end position="236"/>
    </location>
</feature>
<dbReference type="InterPro" id="IPR013383">
    <property type="entry name" value="CRISPR-assoc_prot_DxTHG_CS"/>
</dbReference>
<dbReference type="AlphaFoldDB" id="A0A2R7Y177"/>
<dbReference type="NCBIfam" id="TIGR02549">
    <property type="entry name" value="CRISPR_DxTHG"/>
    <property type="match status" value="1"/>
</dbReference>
<dbReference type="InterPro" id="IPR053857">
    <property type="entry name" value="Csx1_CARF"/>
</dbReference>
<evidence type="ECO:0000259" key="1">
    <source>
        <dbReference type="Pfam" id="PF09455"/>
    </source>
</evidence>
<sequence>MINKTEIDNQEGKSAFILASWGNPYEWYEVEYLLEPEDELKLRVKSISSLSVILRYYISKLGVKNVRALVFIPETLLCASNMISDFKVEEVTKCISNEYSEVLERLRSNVTEYVKNKVVKTVINCLSEVDLDSLIKVYVLPNVGKYQCNKETVEWKYDIDTDISSFYGALALIVGFIELKDFIKHNGKKHLELAVDITHGINYMPLMLFRTSLFLARIASVELNNKVTFKVYNSEPYTKAVKGGGELKVRIVDKEDIEKTKAIQRLIYSYTAYLYKTKVNIENYDEKSCGNSWIKDLNKNLNKSMGFQRSKKLFDLINCLAASIHYSLPLPLVTFSYWYNHELSLKSIHEEIPHFLNEFIREINKYVHIEKNNNNYLIKRLIVLNYNKVKGLLAGYAIAKYSVNVLNEVMKDEKHVKFQNNCEFYISAEKLNYLLDEYLKGAHYLTSSNELSQIQRKYSENLLIKKLKEGTECCNEEKDVDKRNFIAHCGLEQNITCIKEENGIIFLKYCRKDEGKIRETLENGLKELYNLLKSDL</sequence>
<dbReference type="PANTHER" id="PTHR37169">
    <property type="entry name" value="CRISPR SYSTEM ENDORIBONUCLEASE CSX1-RELATED"/>
    <property type="match status" value="1"/>
</dbReference>
<dbReference type="PANTHER" id="PTHR37169:SF1">
    <property type="entry name" value="CRISPR SYSTEM ENDORIBONUCLEASE CSX1"/>
    <property type="match status" value="1"/>
</dbReference>
<dbReference type="InterPro" id="IPR052875">
    <property type="entry name" value="CRISPR_assoc_ribonuclease"/>
</dbReference>
<feature type="domain" description="CRISPR system endoribonuclease Csx1-like HEPN" evidence="1">
    <location>
        <begin position="449"/>
        <end position="509"/>
    </location>
</feature>
<dbReference type="InterPro" id="IPR019016">
    <property type="entry name" value="Csx1-like_HEPN"/>
</dbReference>
<comment type="caution">
    <text evidence="3">The sequence shown here is derived from an EMBL/GenBank/DDBJ whole genome shotgun (WGS) entry which is preliminary data.</text>
</comment>
<dbReference type="EMBL" id="NBVN01000015">
    <property type="protein sequence ID" value="PUA31286.1"/>
    <property type="molecule type" value="Genomic_DNA"/>
</dbReference>
<evidence type="ECO:0008006" key="5">
    <source>
        <dbReference type="Google" id="ProtNLM"/>
    </source>
</evidence>
<dbReference type="SUPFAM" id="SSF160980">
    <property type="entry name" value="SSO1389-like"/>
    <property type="match status" value="1"/>
</dbReference>
<name>A0A2R7Y177_9CREN</name>
<dbReference type="Pfam" id="PF09455">
    <property type="entry name" value="Csx1_HEPN"/>
    <property type="match status" value="1"/>
</dbReference>
<organism evidence="3 4">
    <name type="scientific">Zestosphaera tikiterensis</name>
    <dbReference type="NCBI Taxonomy" id="1973259"/>
    <lineage>
        <taxon>Archaea</taxon>
        <taxon>Thermoproteota</taxon>
        <taxon>Thermoprotei</taxon>
        <taxon>Desulfurococcales</taxon>
        <taxon>Desulfurococcaceae</taxon>
        <taxon>Zestosphaera</taxon>
    </lineage>
</organism>
<dbReference type="Gene3D" id="3.40.50.10640">
    <property type="entry name" value="SSO1389-like"/>
    <property type="match status" value="1"/>
</dbReference>
<dbReference type="Gene3D" id="1.10.3740.10">
    <property type="entry name" value="SSO1389-like domains"/>
    <property type="match status" value="1"/>
</dbReference>
<protein>
    <recommendedName>
        <fullName evidence="5">CRISPR-associated protein</fullName>
    </recommendedName>
</protein>
<accession>A0A2R7Y177</accession>
<evidence type="ECO:0000259" key="2">
    <source>
        <dbReference type="Pfam" id="PF22230"/>
    </source>
</evidence>
<evidence type="ECO:0000313" key="4">
    <source>
        <dbReference type="Proteomes" id="UP000244093"/>
    </source>
</evidence>